<reference evidence="1 2" key="1">
    <citation type="submission" date="2019-03" db="EMBL/GenBank/DDBJ databases">
        <title>Single cell metagenomics reveals metabolic interactions within the superorganism composed of flagellate Streblomastix strix and complex community of Bacteroidetes bacteria on its surface.</title>
        <authorList>
            <person name="Treitli S.C."/>
            <person name="Kolisko M."/>
            <person name="Husnik F."/>
            <person name="Keeling P."/>
            <person name="Hampl V."/>
        </authorList>
    </citation>
    <scope>NUCLEOTIDE SEQUENCE [LARGE SCALE GENOMIC DNA]</scope>
    <source>
        <strain evidence="1">ST1C</strain>
    </source>
</reference>
<evidence type="ECO:0000313" key="2">
    <source>
        <dbReference type="Proteomes" id="UP000324800"/>
    </source>
</evidence>
<dbReference type="Proteomes" id="UP000324800">
    <property type="component" value="Unassembled WGS sequence"/>
</dbReference>
<organism evidence="1 2">
    <name type="scientific">Streblomastix strix</name>
    <dbReference type="NCBI Taxonomy" id="222440"/>
    <lineage>
        <taxon>Eukaryota</taxon>
        <taxon>Metamonada</taxon>
        <taxon>Preaxostyla</taxon>
        <taxon>Oxymonadida</taxon>
        <taxon>Streblomastigidae</taxon>
        <taxon>Streblomastix</taxon>
    </lineage>
</organism>
<sequence length="71" mass="8572">MQYQMVLDLTIDEEEPQRVIQTERPRRHKYNIHKHIEVPRETAQVEPEQVVKDAYLSNPKLDEQKFIIDTI</sequence>
<proteinExistence type="predicted"/>
<name>A0A5J4WR40_9EUKA</name>
<protein>
    <submittedName>
        <fullName evidence="1">Uncharacterized protein</fullName>
    </submittedName>
</protein>
<dbReference type="AlphaFoldDB" id="A0A5J4WR40"/>
<gene>
    <name evidence="1" type="ORF">EZS28_007422</name>
</gene>
<comment type="caution">
    <text evidence="1">The sequence shown here is derived from an EMBL/GenBank/DDBJ whole genome shotgun (WGS) entry which is preliminary data.</text>
</comment>
<evidence type="ECO:0000313" key="1">
    <source>
        <dbReference type="EMBL" id="KAA6397052.1"/>
    </source>
</evidence>
<accession>A0A5J4WR40</accession>
<dbReference type="EMBL" id="SNRW01001273">
    <property type="protein sequence ID" value="KAA6397052.1"/>
    <property type="molecule type" value="Genomic_DNA"/>
</dbReference>